<feature type="region of interest" description="Disordered" evidence="9">
    <location>
        <begin position="133"/>
        <end position="156"/>
    </location>
</feature>
<comment type="similarity">
    <text evidence="7">Belongs to the bacterial secretin family.</text>
</comment>
<name>A0A1I7HDJ9_9GAMM</name>
<dbReference type="GO" id="GO:0009306">
    <property type="term" value="P:protein secretion"/>
    <property type="evidence" value="ECO:0007669"/>
    <property type="project" value="InterPro"/>
</dbReference>
<dbReference type="PANTHER" id="PTHR30604">
    <property type="entry name" value="PROTEIN TRANSPORT PROTEIN HOFQ"/>
    <property type="match status" value="1"/>
</dbReference>
<dbReference type="Pfam" id="PF03958">
    <property type="entry name" value="Secretin_N"/>
    <property type="match status" value="1"/>
</dbReference>
<evidence type="ECO:0000256" key="9">
    <source>
        <dbReference type="SAM" id="MobiDB-lite"/>
    </source>
</evidence>
<protein>
    <submittedName>
        <fullName evidence="12">Type IV pilus assembly protein PilQ</fullName>
    </submittedName>
</protein>
<dbReference type="Gene3D" id="3.30.1370.120">
    <property type="match status" value="1"/>
</dbReference>
<feature type="compositionally biased region" description="Polar residues" evidence="9">
    <location>
        <begin position="133"/>
        <end position="152"/>
    </location>
</feature>
<comment type="subcellular location">
    <subcellularLocation>
        <location evidence="8">Cell outer membrane</location>
    </subcellularLocation>
    <subcellularLocation>
        <location evidence="1">Membrane</location>
    </subcellularLocation>
</comment>
<dbReference type="InterPro" id="IPR038591">
    <property type="entry name" value="NolW-like_sf"/>
</dbReference>
<evidence type="ECO:0000256" key="7">
    <source>
        <dbReference type="RuleBase" id="RU004003"/>
    </source>
</evidence>
<feature type="region of interest" description="Disordered" evidence="9">
    <location>
        <begin position="475"/>
        <end position="496"/>
    </location>
</feature>
<feature type="chain" id="PRO_5011625246" evidence="10">
    <location>
        <begin position="23"/>
        <end position="723"/>
    </location>
</feature>
<dbReference type="InterPro" id="IPR021731">
    <property type="entry name" value="AMIN_dom"/>
</dbReference>
<dbReference type="InterPro" id="IPR005644">
    <property type="entry name" value="NolW-like"/>
</dbReference>
<evidence type="ECO:0000259" key="11">
    <source>
        <dbReference type="SMART" id="SM00965"/>
    </source>
</evidence>
<dbReference type="RefSeq" id="WP_089794518.1">
    <property type="nucleotide sequence ID" value="NZ_FPBP01000004.1"/>
</dbReference>
<organism evidence="12 13">
    <name type="scientific">Halomonas korlensis</name>
    <dbReference type="NCBI Taxonomy" id="463301"/>
    <lineage>
        <taxon>Bacteria</taxon>
        <taxon>Pseudomonadati</taxon>
        <taxon>Pseudomonadota</taxon>
        <taxon>Gammaproteobacteria</taxon>
        <taxon>Oceanospirillales</taxon>
        <taxon>Halomonadaceae</taxon>
        <taxon>Halomonas</taxon>
    </lineage>
</organism>
<dbReference type="InterPro" id="IPR051808">
    <property type="entry name" value="Type_IV_pilus_biogenesis"/>
</dbReference>
<feature type="domain" description="Secretin/TonB short N-terminal" evidence="11">
    <location>
        <begin position="307"/>
        <end position="355"/>
    </location>
</feature>
<dbReference type="SMART" id="SM00965">
    <property type="entry name" value="STN"/>
    <property type="match status" value="1"/>
</dbReference>
<evidence type="ECO:0000313" key="12">
    <source>
        <dbReference type="EMBL" id="SFU58649.1"/>
    </source>
</evidence>
<dbReference type="AlphaFoldDB" id="A0A1I7HDJ9"/>
<evidence type="ECO:0000256" key="2">
    <source>
        <dbReference type="ARBA" id="ARBA00022448"/>
    </source>
</evidence>
<dbReference type="PRINTS" id="PR00811">
    <property type="entry name" value="BCTERIALGSPD"/>
</dbReference>
<keyword evidence="4" id="KW-0653">Protein transport</keyword>
<sequence>MTAMMRGLATLAMLAMSSSALAASTLDSLEFRQGSGGGVEVDLDFSGPIPEVRGYRLDDPARLAIDLVDTTSRLGQRRFELGIGGVEDVTALEAGSRTRLVFALEGPLPYNTRQQGDQLKLVIGGAAGNATGQQVAASRPQDASASVSNETRASSVAASGPSVADIDFRRGDAGAGRLVVTFDRAGVDARVRESGGNRIIAELRDVELPASLNQVYDVSDFGTPLRRITPRVGRDGVTLDIEGSGEYALVSTQSGRQLTIEAQPVTQQAREDRVREQFSYTGERITLNFQDIEVRSVLAIIADFTGLNLVASDSVTGRVTLNLEDVPWDQALDLVLKSHGLASRQEGNVIVVAPASELASRERQEIESRDQMEDLAPLTSEYVQVKYAKAEALAQLLRGGEGFGLLSERGRVAVDQRTNTLLIQDTAEQIDEIIATLDRLDIAVRQVQIEARIVIARDSVTRELGVNWGASSTSRGRFNTRGSSTGTPFVGDDGRRYSEGVQEQVGTTIIEDGNGNTRSESEVPDLFSRGGLTVDLGSANPITAFSFGYLSGDILLDLELRALESEGKSQTISQPRVITANQRTAVIKQGTEIPYQEAASSGATNVEFKEAVLSLEVTPQITPDNRIIMDLVINNDTVGELFNGVPSIDTNEIETQVLVDNGETVVLGGILTTEEVRSLFKTPFLGDLPVLGNLFRYTENTNDKVELLVFITPRILDDGMAIR</sequence>
<evidence type="ECO:0000256" key="5">
    <source>
        <dbReference type="ARBA" id="ARBA00023136"/>
    </source>
</evidence>
<dbReference type="PANTHER" id="PTHR30604:SF1">
    <property type="entry name" value="DNA UTILIZATION PROTEIN HOFQ"/>
    <property type="match status" value="1"/>
</dbReference>
<keyword evidence="5" id="KW-0472">Membrane</keyword>
<dbReference type="OrthoDB" id="9779724at2"/>
<dbReference type="Gene3D" id="3.30.1370.130">
    <property type="match status" value="1"/>
</dbReference>
<feature type="signal peptide" evidence="10">
    <location>
        <begin position="1"/>
        <end position="22"/>
    </location>
</feature>
<dbReference type="InterPro" id="IPR013355">
    <property type="entry name" value="Pilus_4_PilQ"/>
</dbReference>
<feature type="compositionally biased region" description="Polar residues" evidence="9">
    <location>
        <begin position="475"/>
        <end position="487"/>
    </location>
</feature>
<dbReference type="NCBIfam" id="TIGR02515">
    <property type="entry name" value="IV_pilus_PilQ"/>
    <property type="match status" value="1"/>
</dbReference>
<proteinExistence type="inferred from homology"/>
<keyword evidence="13" id="KW-1185">Reference proteome</keyword>
<evidence type="ECO:0000256" key="3">
    <source>
        <dbReference type="ARBA" id="ARBA00022729"/>
    </source>
</evidence>
<dbReference type="Proteomes" id="UP000198693">
    <property type="component" value="Unassembled WGS sequence"/>
</dbReference>
<dbReference type="Pfam" id="PF11741">
    <property type="entry name" value="AMIN"/>
    <property type="match status" value="2"/>
</dbReference>
<keyword evidence="6" id="KW-0998">Cell outer membrane</keyword>
<dbReference type="InterPro" id="IPR001775">
    <property type="entry name" value="GspD/PilQ"/>
</dbReference>
<evidence type="ECO:0000256" key="8">
    <source>
        <dbReference type="RuleBase" id="RU004004"/>
    </source>
</evidence>
<dbReference type="Pfam" id="PF07660">
    <property type="entry name" value="STN"/>
    <property type="match status" value="1"/>
</dbReference>
<keyword evidence="3 10" id="KW-0732">Signal</keyword>
<dbReference type="STRING" id="463301.SAMN04487955_104169"/>
<dbReference type="GO" id="GO:0009279">
    <property type="term" value="C:cell outer membrane"/>
    <property type="evidence" value="ECO:0007669"/>
    <property type="project" value="UniProtKB-SubCell"/>
</dbReference>
<reference evidence="13" key="1">
    <citation type="submission" date="2016-10" db="EMBL/GenBank/DDBJ databases">
        <authorList>
            <person name="Varghese N."/>
            <person name="Submissions S."/>
        </authorList>
    </citation>
    <scope>NUCLEOTIDE SEQUENCE [LARGE SCALE GENOMIC DNA]</scope>
    <source>
        <strain evidence="13">CGMCC 1.6981</strain>
    </source>
</reference>
<gene>
    <name evidence="12" type="ORF">SAMN04487955_104169</name>
</gene>
<keyword evidence="2 8" id="KW-0813">Transport</keyword>
<dbReference type="InterPro" id="IPR004846">
    <property type="entry name" value="T2SS/T3SS_dom"/>
</dbReference>
<dbReference type="Gene3D" id="2.60.40.3470">
    <property type="match status" value="1"/>
</dbReference>
<dbReference type="Pfam" id="PF00263">
    <property type="entry name" value="Secretin"/>
    <property type="match status" value="1"/>
</dbReference>
<dbReference type="InterPro" id="IPR011662">
    <property type="entry name" value="Secretin/TonB_short_N"/>
</dbReference>
<dbReference type="EMBL" id="FPBP01000004">
    <property type="protein sequence ID" value="SFU58649.1"/>
    <property type="molecule type" value="Genomic_DNA"/>
</dbReference>
<evidence type="ECO:0000313" key="13">
    <source>
        <dbReference type="Proteomes" id="UP000198693"/>
    </source>
</evidence>
<evidence type="ECO:0000256" key="10">
    <source>
        <dbReference type="SAM" id="SignalP"/>
    </source>
</evidence>
<dbReference type="Gene3D" id="2.60.40.3500">
    <property type="match status" value="1"/>
</dbReference>
<accession>A0A1I7HDJ9</accession>
<evidence type="ECO:0000256" key="6">
    <source>
        <dbReference type="ARBA" id="ARBA00023237"/>
    </source>
</evidence>
<evidence type="ECO:0000256" key="1">
    <source>
        <dbReference type="ARBA" id="ARBA00004370"/>
    </source>
</evidence>
<evidence type="ECO:0000256" key="4">
    <source>
        <dbReference type="ARBA" id="ARBA00022927"/>
    </source>
</evidence>